<organism evidence="3">
    <name type="scientific">Candidatus Kentrum sp. FM</name>
    <dbReference type="NCBI Taxonomy" id="2126340"/>
    <lineage>
        <taxon>Bacteria</taxon>
        <taxon>Pseudomonadati</taxon>
        <taxon>Pseudomonadota</taxon>
        <taxon>Gammaproteobacteria</taxon>
        <taxon>Candidatus Kentrum</taxon>
    </lineage>
</organism>
<dbReference type="InterPro" id="IPR025048">
    <property type="entry name" value="DUF3987"/>
</dbReference>
<feature type="region of interest" description="Disordered" evidence="1">
    <location>
        <begin position="126"/>
        <end position="147"/>
    </location>
</feature>
<name>A0A450RW05_9GAMM</name>
<gene>
    <name evidence="2" type="ORF">BECKFM1743A_GA0114220_1000120</name>
    <name evidence="4" type="ORF">BECKFM1743B_GA0114221_1000120</name>
    <name evidence="3" type="ORF">BECKFM1743C_GA0114222_1000120</name>
</gene>
<feature type="compositionally biased region" description="Basic residues" evidence="1">
    <location>
        <begin position="131"/>
        <end position="143"/>
    </location>
</feature>
<evidence type="ECO:0000313" key="4">
    <source>
        <dbReference type="EMBL" id="VFK05515.1"/>
    </source>
</evidence>
<dbReference type="AlphaFoldDB" id="A0A450RW05"/>
<dbReference type="EMBL" id="CAADFA010000001">
    <property type="protein sequence ID" value="VFJ43366.1"/>
    <property type="molecule type" value="Genomic_DNA"/>
</dbReference>
<dbReference type="EMBL" id="CAADEZ010000001">
    <property type="protein sequence ID" value="VFJ42640.1"/>
    <property type="molecule type" value="Genomic_DNA"/>
</dbReference>
<proteinExistence type="predicted"/>
<sequence length="190" mass="21783">MPIREGNPIPHLVRLSPEAAEARRLFHNRVEMQMADGQEYQDARDIASKAVSATVKTALVLYLLECPQALAETESELPVEIWTRAQRLGEYHLAEAVRIQRLADGDTIQDRVAELARWMVNQSMKEVTPRHLSHTAPRPHRAGTTKEAEQLLDEMEDMNWVRKMPPPVGKRKPIWRLNPKLPGTLLSRFR</sequence>
<accession>A0A450RW05</accession>
<dbReference type="EMBL" id="CAADFL010000001">
    <property type="protein sequence ID" value="VFK05515.1"/>
    <property type="molecule type" value="Genomic_DNA"/>
</dbReference>
<protein>
    <submittedName>
        <fullName evidence="3">Uncharacterized protein</fullName>
    </submittedName>
</protein>
<evidence type="ECO:0000313" key="3">
    <source>
        <dbReference type="EMBL" id="VFJ43366.1"/>
    </source>
</evidence>
<evidence type="ECO:0000313" key="2">
    <source>
        <dbReference type="EMBL" id="VFJ42640.1"/>
    </source>
</evidence>
<evidence type="ECO:0000256" key="1">
    <source>
        <dbReference type="SAM" id="MobiDB-lite"/>
    </source>
</evidence>
<dbReference type="Pfam" id="PF13148">
    <property type="entry name" value="DUF3987"/>
    <property type="match status" value="1"/>
</dbReference>
<reference evidence="3" key="1">
    <citation type="submission" date="2019-02" db="EMBL/GenBank/DDBJ databases">
        <authorList>
            <person name="Gruber-Vodicka R. H."/>
            <person name="Seah K. B. B."/>
        </authorList>
    </citation>
    <scope>NUCLEOTIDE SEQUENCE</scope>
    <source>
        <strain evidence="2">BECK_BZ163</strain>
        <strain evidence="4">BECK_BZ164</strain>
        <strain evidence="3">BECK_BZ165</strain>
    </source>
</reference>